<dbReference type="AlphaFoldDB" id="A0A552HA19"/>
<accession>A0A552HA19</accession>
<comment type="caution">
    <text evidence="1">The sequence shown here is derived from an EMBL/GenBank/DDBJ whole genome shotgun (WGS) entry which is preliminary data.</text>
</comment>
<dbReference type="Proteomes" id="UP000320674">
    <property type="component" value="Unassembled WGS sequence"/>
</dbReference>
<organism evidence="1 2">
    <name type="scientific">Microcystis viridis Mv_BB_P_19951000_S68D</name>
    <dbReference type="NCBI Taxonomy" id="2486270"/>
    <lineage>
        <taxon>Bacteria</taxon>
        <taxon>Bacillati</taxon>
        <taxon>Cyanobacteriota</taxon>
        <taxon>Cyanophyceae</taxon>
        <taxon>Oscillatoriophycideae</taxon>
        <taxon>Chroococcales</taxon>
        <taxon>Microcystaceae</taxon>
        <taxon>Microcystis</taxon>
    </lineage>
</organism>
<reference evidence="1 2" key="1">
    <citation type="submission" date="2019-01" db="EMBL/GenBank/DDBJ databases">
        <title>Coherence of Microcystis species and biogeography revealed through population genomics.</title>
        <authorList>
            <person name="Perez-Carrascal O.M."/>
            <person name="Terrat Y."/>
            <person name="Giani A."/>
            <person name="Fortin N."/>
            <person name="Tromas N."/>
            <person name="Shapiro B.J."/>
        </authorList>
    </citation>
    <scope>NUCLEOTIDE SEQUENCE [LARGE SCALE GENOMIC DNA]</scope>
    <source>
        <strain evidence="1">Mv_BB_P_19951000_S68D</strain>
    </source>
</reference>
<protein>
    <submittedName>
        <fullName evidence="1">Uncharacterized protein</fullName>
    </submittedName>
</protein>
<evidence type="ECO:0000313" key="1">
    <source>
        <dbReference type="EMBL" id="TRU68071.1"/>
    </source>
</evidence>
<sequence length="96" mass="11540">MSLTEKQKSLLRWIVKQVRAGMLNEEEIWFYWSHDGTSIVNYQEKDVPEVKTTTLDILYHFSKVMTEMVMPGASQFCRNIQMTFWAHAVRPYHWRN</sequence>
<evidence type="ECO:0000313" key="2">
    <source>
        <dbReference type="Proteomes" id="UP000320674"/>
    </source>
</evidence>
<proteinExistence type="predicted"/>
<gene>
    <name evidence="1" type="ORF">EWV77_20855</name>
</gene>
<feature type="non-terminal residue" evidence="1">
    <location>
        <position position="96"/>
    </location>
</feature>
<dbReference type="EMBL" id="SFAZ01000299">
    <property type="protein sequence ID" value="TRU68071.1"/>
    <property type="molecule type" value="Genomic_DNA"/>
</dbReference>
<name>A0A552HA19_MICVR</name>